<keyword evidence="1" id="KW-1185">Reference proteome</keyword>
<evidence type="ECO:0000313" key="1">
    <source>
        <dbReference type="Proteomes" id="UP000887565"/>
    </source>
</evidence>
<organism evidence="1 2">
    <name type="scientific">Romanomermis culicivorax</name>
    <name type="common">Nematode worm</name>
    <dbReference type="NCBI Taxonomy" id="13658"/>
    <lineage>
        <taxon>Eukaryota</taxon>
        <taxon>Metazoa</taxon>
        <taxon>Ecdysozoa</taxon>
        <taxon>Nematoda</taxon>
        <taxon>Enoplea</taxon>
        <taxon>Dorylaimia</taxon>
        <taxon>Mermithida</taxon>
        <taxon>Mermithoidea</taxon>
        <taxon>Mermithidae</taxon>
        <taxon>Romanomermis</taxon>
    </lineage>
</organism>
<protein>
    <submittedName>
        <fullName evidence="2">Uncharacterized protein</fullName>
    </submittedName>
</protein>
<dbReference type="WBParaSite" id="nRc.2.0.1.t44286-RA">
    <property type="protein sequence ID" value="nRc.2.0.1.t44286-RA"/>
    <property type="gene ID" value="nRc.2.0.1.g44286"/>
</dbReference>
<dbReference type="Proteomes" id="UP000887565">
    <property type="component" value="Unplaced"/>
</dbReference>
<dbReference type="AlphaFoldDB" id="A0A915L1D1"/>
<proteinExistence type="predicted"/>
<evidence type="ECO:0000313" key="2">
    <source>
        <dbReference type="WBParaSite" id="nRc.2.0.1.t44286-RA"/>
    </source>
</evidence>
<accession>A0A915L1D1</accession>
<sequence length="93" mass="10797">MCYPLLMCVGHPDIRTDILKNGYPDVKKYPVIWIYPNIFIVQERRAMASNLPKSPGWCQINPHSSHGYTDISYGKKLSRPARESMITDICWRL</sequence>
<reference evidence="2" key="1">
    <citation type="submission" date="2022-11" db="UniProtKB">
        <authorList>
            <consortium name="WormBaseParasite"/>
        </authorList>
    </citation>
    <scope>IDENTIFICATION</scope>
</reference>
<name>A0A915L1D1_ROMCU</name>